<gene>
    <name evidence="3" type="ORF">HNQ60_004380</name>
</gene>
<dbReference type="Proteomes" id="UP000588068">
    <property type="component" value="Unassembled WGS sequence"/>
</dbReference>
<dbReference type="EMBL" id="JACHHZ010000005">
    <property type="protein sequence ID" value="MBB6095490.1"/>
    <property type="molecule type" value="Genomic_DNA"/>
</dbReference>
<evidence type="ECO:0000313" key="3">
    <source>
        <dbReference type="EMBL" id="MBB6095490.1"/>
    </source>
</evidence>
<dbReference type="RefSeq" id="WP_184334853.1">
    <property type="nucleotide sequence ID" value="NZ_JACHHZ010000005.1"/>
</dbReference>
<comment type="caution">
    <text evidence="3">The sequence shown here is derived from an EMBL/GenBank/DDBJ whole genome shotgun (WGS) entry which is preliminary data.</text>
</comment>
<keyword evidence="2" id="KW-0732">Signal</keyword>
<dbReference type="GO" id="GO:0015562">
    <property type="term" value="F:efflux transmembrane transporter activity"/>
    <property type="evidence" value="ECO:0007669"/>
    <property type="project" value="InterPro"/>
</dbReference>
<comment type="similarity">
    <text evidence="1">Belongs to the outer membrane factor (OMF) (TC 1.B.17) family.</text>
</comment>
<sequence>MKISFRRAPLVCVIACWSASSAAAGPGSITLREALDLAAARNPALVAFESQTSAAREEAALQALAPSPVVELQFENFAGTGDLSGAKALESTLQLSKVVELGGKADARRMLGDSQLEKLASEQGAQRVDAAAEVARRFVEVLADQERLAAFERSVSLAEETTRAVRTRVQAGAASPVQSSRAEIALARARIEAEHAEHELRSSRVALSVQWGETDPRFTEVRGSLFGLDEPEQFDRYAQRIENNPALNTFASGQRVLEARTRLAQSLRRPSLTFNVGVRRLEAVDDAALVAGVAMPFGGSRRADGELRAVAAERTTLTLTQQAHRLDVHSTLFSVYQELTHARAEALALRERIRPQAQQMLETTEAGYRAGRFSFLELADAQRQLLDIDLDAIQAAAQFHLQLIEVERLTGQSMLTLAKGNTP</sequence>
<dbReference type="InterPro" id="IPR003423">
    <property type="entry name" value="OMP_efflux"/>
</dbReference>
<organism evidence="3 4">
    <name type="scientific">Povalibacter uvarum</name>
    <dbReference type="NCBI Taxonomy" id="732238"/>
    <lineage>
        <taxon>Bacteria</taxon>
        <taxon>Pseudomonadati</taxon>
        <taxon>Pseudomonadota</taxon>
        <taxon>Gammaproteobacteria</taxon>
        <taxon>Steroidobacterales</taxon>
        <taxon>Steroidobacteraceae</taxon>
        <taxon>Povalibacter</taxon>
    </lineage>
</organism>
<dbReference type="AlphaFoldDB" id="A0A841HTE9"/>
<dbReference type="InterPro" id="IPR010131">
    <property type="entry name" value="MdtP/NodT-like"/>
</dbReference>
<dbReference type="PANTHER" id="PTHR30203:SF24">
    <property type="entry name" value="BLR4935 PROTEIN"/>
    <property type="match status" value="1"/>
</dbReference>
<feature type="signal peptide" evidence="2">
    <location>
        <begin position="1"/>
        <end position="24"/>
    </location>
</feature>
<name>A0A841HTE9_9GAMM</name>
<dbReference type="PANTHER" id="PTHR30203">
    <property type="entry name" value="OUTER MEMBRANE CATION EFFLUX PROTEIN"/>
    <property type="match status" value="1"/>
</dbReference>
<dbReference type="SUPFAM" id="SSF56954">
    <property type="entry name" value="Outer membrane efflux proteins (OEP)"/>
    <property type="match status" value="1"/>
</dbReference>
<keyword evidence="4" id="KW-1185">Reference proteome</keyword>
<feature type="chain" id="PRO_5032647329" evidence="2">
    <location>
        <begin position="25"/>
        <end position="423"/>
    </location>
</feature>
<accession>A0A841HTE9</accession>
<evidence type="ECO:0000256" key="2">
    <source>
        <dbReference type="SAM" id="SignalP"/>
    </source>
</evidence>
<dbReference type="Pfam" id="PF02321">
    <property type="entry name" value="OEP"/>
    <property type="match status" value="1"/>
</dbReference>
<reference evidence="3 4" key="1">
    <citation type="submission" date="2020-08" db="EMBL/GenBank/DDBJ databases">
        <title>Genomic Encyclopedia of Type Strains, Phase IV (KMG-IV): sequencing the most valuable type-strain genomes for metagenomic binning, comparative biology and taxonomic classification.</title>
        <authorList>
            <person name="Goeker M."/>
        </authorList>
    </citation>
    <scope>NUCLEOTIDE SEQUENCE [LARGE SCALE GENOMIC DNA]</scope>
    <source>
        <strain evidence="3 4">DSM 26723</strain>
    </source>
</reference>
<evidence type="ECO:0000256" key="1">
    <source>
        <dbReference type="ARBA" id="ARBA00007613"/>
    </source>
</evidence>
<evidence type="ECO:0000313" key="4">
    <source>
        <dbReference type="Proteomes" id="UP000588068"/>
    </source>
</evidence>
<proteinExistence type="inferred from homology"/>
<protein>
    <submittedName>
        <fullName evidence="3">Cobalt-zinc-cadmium efflux system outer membrane protein</fullName>
    </submittedName>
</protein>
<dbReference type="Gene3D" id="1.20.1600.10">
    <property type="entry name" value="Outer membrane efflux proteins (OEP)"/>
    <property type="match status" value="1"/>
</dbReference>